<feature type="transmembrane region" description="Helical" evidence="2">
    <location>
        <begin position="46"/>
        <end position="67"/>
    </location>
</feature>
<keyword evidence="2" id="KW-0472">Membrane</keyword>
<accession>A0A4R0XJ14</accession>
<feature type="coiled-coil region" evidence="1">
    <location>
        <begin position="70"/>
        <end position="97"/>
    </location>
</feature>
<dbReference type="Proteomes" id="UP000291072">
    <property type="component" value="Unassembled WGS sequence"/>
</dbReference>
<dbReference type="RefSeq" id="WP_131613665.1">
    <property type="nucleotide sequence ID" value="NZ_PSZP01000031.1"/>
</dbReference>
<evidence type="ECO:0000313" key="4">
    <source>
        <dbReference type="Proteomes" id="UP000291072"/>
    </source>
</evidence>
<gene>
    <name evidence="3" type="ORF">C4B25_03560</name>
</gene>
<keyword evidence="2" id="KW-0812">Transmembrane</keyword>
<dbReference type="OrthoDB" id="9854052at2"/>
<dbReference type="AlphaFoldDB" id="A0A4R0XJ14"/>
<name>A0A4R0XJ14_9MOLU</name>
<keyword evidence="1" id="KW-0175">Coiled coil</keyword>
<reference evidence="3 4" key="1">
    <citation type="submission" date="2018-02" db="EMBL/GenBank/DDBJ databases">
        <title>Mycoplasma marinum and Mycoplasma todarodis sp. nov., moderately halophilic and psychrotolerant mycoplasmas isolated from cephalopods.</title>
        <authorList>
            <person name="Viver T."/>
        </authorList>
    </citation>
    <scope>NUCLEOTIDE SEQUENCE [LARGE SCALE GENOMIC DNA]</scope>
    <source>
        <strain evidence="3 4">5H</strain>
    </source>
</reference>
<keyword evidence="4" id="KW-1185">Reference proteome</keyword>
<dbReference type="EMBL" id="PSZP01000031">
    <property type="protein sequence ID" value="TCG10593.1"/>
    <property type="molecule type" value="Genomic_DNA"/>
</dbReference>
<evidence type="ECO:0000313" key="3">
    <source>
        <dbReference type="EMBL" id="TCG10593.1"/>
    </source>
</evidence>
<feature type="transmembrane region" description="Helical" evidence="2">
    <location>
        <begin position="12"/>
        <end position="34"/>
    </location>
</feature>
<keyword evidence="2" id="KW-1133">Transmembrane helix</keyword>
<comment type="caution">
    <text evidence="3">The sequence shown here is derived from an EMBL/GenBank/DDBJ whole genome shotgun (WGS) entry which is preliminary data.</text>
</comment>
<proteinExistence type="predicted"/>
<evidence type="ECO:0000256" key="1">
    <source>
        <dbReference type="SAM" id="Coils"/>
    </source>
</evidence>
<sequence length="97" mass="11391">MKSKIFKFTKKHIYVFGILANIIPLIGMIAMLCLGEKFSYLNLYQVWAWIAGAIYYVFMWSVALFMWKKVDSSAKEVDATMQKIEALEKRIKELEEK</sequence>
<organism evidence="3 4">
    <name type="scientific">Mycoplasma todarodis</name>
    <dbReference type="NCBI Taxonomy" id="1937191"/>
    <lineage>
        <taxon>Bacteria</taxon>
        <taxon>Bacillati</taxon>
        <taxon>Mycoplasmatota</taxon>
        <taxon>Mollicutes</taxon>
        <taxon>Mycoplasmataceae</taxon>
        <taxon>Mycoplasma</taxon>
    </lineage>
</organism>
<protein>
    <submittedName>
        <fullName evidence="3">Uncharacterized protein</fullName>
    </submittedName>
</protein>
<evidence type="ECO:0000256" key="2">
    <source>
        <dbReference type="SAM" id="Phobius"/>
    </source>
</evidence>